<keyword evidence="1" id="KW-1133">Transmembrane helix</keyword>
<feature type="transmembrane region" description="Helical" evidence="1">
    <location>
        <begin position="6"/>
        <end position="24"/>
    </location>
</feature>
<sequence length="32" mass="3749">MEDFQTEVIGFIVVALVVIMLAYYESKIRKKD</sequence>
<reference evidence="2" key="1">
    <citation type="submission" date="2019-08" db="EMBL/GenBank/DDBJ databases">
        <authorList>
            <person name="Kucharzyk K."/>
            <person name="Murdoch R.W."/>
            <person name="Higgins S."/>
            <person name="Loffler F."/>
        </authorList>
    </citation>
    <scope>NUCLEOTIDE SEQUENCE</scope>
</reference>
<proteinExistence type="predicted"/>
<evidence type="ECO:0000313" key="2">
    <source>
        <dbReference type="EMBL" id="MPL74013.1"/>
    </source>
</evidence>
<dbReference type="AlphaFoldDB" id="A0A644U538"/>
<keyword evidence="1" id="KW-0472">Membrane</keyword>
<evidence type="ECO:0000256" key="1">
    <source>
        <dbReference type="SAM" id="Phobius"/>
    </source>
</evidence>
<organism evidence="2">
    <name type="scientific">bioreactor metagenome</name>
    <dbReference type="NCBI Taxonomy" id="1076179"/>
    <lineage>
        <taxon>unclassified sequences</taxon>
        <taxon>metagenomes</taxon>
        <taxon>ecological metagenomes</taxon>
    </lineage>
</organism>
<name>A0A644U538_9ZZZZ</name>
<protein>
    <submittedName>
        <fullName evidence="2">Uncharacterized protein</fullName>
    </submittedName>
</protein>
<accession>A0A644U538</accession>
<comment type="caution">
    <text evidence="2">The sequence shown here is derived from an EMBL/GenBank/DDBJ whole genome shotgun (WGS) entry which is preliminary data.</text>
</comment>
<dbReference type="EMBL" id="VSSQ01000077">
    <property type="protein sequence ID" value="MPL74013.1"/>
    <property type="molecule type" value="Genomic_DNA"/>
</dbReference>
<gene>
    <name evidence="2" type="ORF">SDC9_19822</name>
</gene>
<keyword evidence="1" id="KW-0812">Transmembrane</keyword>